<evidence type="ECO:0000313" key="2">
    <source>
        <dbReference type="EMBL" id="MBF4438288.1"/>
    </source>
</evidence>
<reference evidence="2" key="1">
    <citation type="journal article" date="2021" name="PeerJ">
        <title>Analysis of 44 Vibrio anguillarum genomes reveals high genetic diversity.</title>
        <authorList>
            <person name="Hansen M.J."/>
            <person name="Dalsgaard I."/>
        </authorList>
    </citation>
    <scope>NUCLEOTIDE SEQUENCE</scope>
    <source>
        <strain evidence="2">850617-1/1</strain>
    </source>
</reference>
<name>A0AAW4BRM5_VIBAN</name>
<dbReference type="AlphaFoldDB" id="A0AAW4BRM5"/>
<organism evidence="2 3">
    <name type="scientific">Vibrio anguillarum</name>
    <name type="common">Listonella anguillarum</name>
    <dbReference type="NCBI Taxonomy" id="55601"/>
    <lineage>
        <taxon>Bacteria</taxon>
        <taxon>Pseudomonadati</taxon>
        <taxon>Pseudomonadota</taxon>
        <taxon>Gammaproteobacteria</taxon>
        <taxon>Vibrionales</taxon>
        <taxon>Vibrionaceae</taxon>
        <taxon>Vibrio</taxon>
    </lineage>
</organism>
<evidence type="ECO:0008006" key="4">
    <source>
        <dbReference type="Google" id="ProtNLM"/>
    </source>
</evidence>
<feature type="region of interest" description="Disordered" evidence="1">
    <location>
        <begin position="70"/>
        <end position="98"/>
    </location>
</feature>
<sequence>MATENNMHGHQGNLELIKETLENYTENLMTFEGGEIVENTEVREKIQNLFSSISIEDIEELENQAVETAIDEDTDDESVIDSHTRQKRSLPSGRKRKDYGGIEEHFVKRINEKMERKDI</sequence>
<feature type="non-terminal residue" evidence="2">
    <location>
        <position position="119"/>
    </location>
</feature>
<protein>
    <recommendedName>
        <fullName evidence="4">Transposase</fullName>
    </recommendedName>
</protein>
<feature type="compositionally biased region" description="Basic residues" evidence="1">
    <location>
        <begin position="85"/>
        <end position="97"/>
    </location>
</feature>
<comment type="caution">
    <text evidence="2">The sequence shown here is derived from an EMBL/GenBank/DDBJ whole genome shotgun (WGS) entry which is preliminary data.</text>
</comment>
<feature type="compositionally biased region" description="Acidic residues" evidence="1">
    <location>
        <begin position="70"/>
        <end position="79"/>
    </location>
</feature>
<dbReference type="Proteomes" id="UP000786185">
    <property type="component" value="Unassembled WGS sequence"/>
</dbReference>
<proteinExistence type="predicted"/>
<accession>A0AAW4BRM5</accession>
<evidence type="ECO:0000313" key="3">
    <source>
        <dbReference type="Proteomes" id="UP000786185"/>
    </source>
</evidence>
<dbReference type="EMBL" id="SCLC01001911">
    <property type="protein sequence ID" value="MBF4438288.1"/>
    <property type="molecule type" value="Genomic_DNA"/>
</dbReference>
<evidence type="ECO:0000256" key="1">
    <source>
        <dbReference type="SAM" id="MobiDB-lite"/>
    </source>
</evidence>
<gene>
    <name evidence="2" type="ORF">ERJ77_28145</name>
</gene>